<proteinExistence type="predicted"/>
<organism evidence="1 2">
    <name type="scientific">Populus deltoides</name>
    <name type="common">Eastern poplar</name>
    <name type="synonym">Eastern cottonwood</name>
    <dbReference type="NCBI Taxonomy" id="3696"/>
    <lineage>
        <taxon>Eukaryota</taxon>
        <taxon>Viridiplantae</taxon>
        <taxon>Streptophyta</taxon>
        <taxon>Embryophyta</taxon>
        <taxon>Tracheophyta</taxon>
        <taxon>Spermatophyta</taxon>
        <taxon>Magnoliopsida</taxon>
        <taxon>eudicotyledons</taxon>
        <taxon>Gunneridae</taxon>
        <taxon>Pentapetalae</taxon>
        <taxon>rosids</taxon>
        <taxon>fabids</taxon>
        <taxon>Malpighiales</taxon>
        <taxon>Salicaceae</taxon>
        <taxon>Saliceae</taxon>
        <taxon>Populus</taxon>
    </lineage>
</organism>
<reference evidence="1" key="1">
    <citation type="journal article" date="2021" name="J. Hered.">
        <title>Genome Assembly of Salicaceae Populus deltoides (Eastern Cottonwood) I-69 Based on Nanopore Sequencing and Hi-C Technologies.</title>
        <authorList>
            <person name="Bai S."/>
            <person name="Wu H."/>
            <person name="Zhang J."/>
            <person name="Pan Z."/>
            <person name="Zhao W."/>
            <person name="Li Z."/>
            <person name="Tong C."/>
        </authorList>
    </citation>
    <scope>NUCLEOTIDE SEQUENCE</scope>
    <source>
        <tissue evidence="1">Leaf</tissue>
    </source>
</reference>
<dbReference type="AlphaFoldDB" id="A0A8T2Y063"/>
<evidence type="ECO:0000313" key="1">
    <source>
        <dbReference type="EMBL" id="KAH8498495.1"/>
    </source>
</evidence>
<sequence>MDFRKERECFGVVIMVALAPWKAKTLAMSIMGIWWPPPTNGKKNISTGGEFESIVAERMDLDEKLAGKGEREVWAENPALALIWKGTDIMPVGCDAGLRRLLEQEIDKLPSECTRNNELRDIHVEKRESCNINVDSRNDNPSMTQEFMLIFRWSFLSVEKL</sequence>
<keyword evidence="2" id="KW-1185">Reference proteome</keyword>
<protein>
    <submittedName>
        <fullName evidence="1">Uncharacterized protein</fullName>
    </submittedName>
</protein>
<dbReference type="EMBL" id="JACEGQ020000009">
    <property type="protein sequence ID" value="KAH8498495.1"/>
    <property type="molecule type" value="Genomic_DNA"/>
</dbReference>
<evidence type="ECO:0000313" key="2">
    <source>
        <dbReference type="Proteomes" id="UP000807159"/>
    </source>
</evidence>
<accession>A0A8T2Y063</accession>
<gene>
    <name evidence="1" type="ORF">H0E87_017417</name>
</gene>
<dbReference type="Proteomes" id="UP000807159">
    <property type="component" value="Chromosome 9"/>
</dbReference>
<name>A0A8T2Y063_POPDE</name>
<comment type="caution">
    <text evidence="1">The sequence shown here is derived from an EMBL/GenBank/DDBJ whole genome shotgun (WGS) entry which is preliminary data.</text>
</comment>